<dbReference type="SUPFAM" id="SSF50156">
    <property type="entry name" value="PDZ domain-like"/>
    <property type="match status" value="1"/>
</dbReference>
<evidence type="ECO:0000313" key="2">
    <source>
        <dbReference type="EMBL" id="TRW26544.1"/>
    </source>
</evidence>
<dbReference type="Pfam" id="PF00595">
    <property type="entry name" value="PDZ"/>
    <property type="match status" value="1"/>
</dbReference>
<dbReference type="InterPro" id="IPR001478">
    <property type="entry name" value="PDZ"/>
</dbReference>
<organism evidence="2 3">
    <name type="scientific">Flavobacterium zepuense</name>
    <dbReference type="NCBI Taxonomy" id="2593302"/>
    <lineage>
        <taxon>Bacteria</taxon>
        <taxon>Pseudomonadati</taxon>
        <taxon>Bacteroidota</taxon>
        <taxon>Flavobacteriia</taxon>
        <taxon>Flavobacteriales</taxon>
        <taxon>Flavobacteriaceae</taxon>
        <taxon>Flavobacterium</taxon>
    </lineage>
</organism>
<dbReference type="Gene3D" id="2.30.42.10">
    <property type="match status" value="1"/>
</dbReference>
<dbReference type="PROSITE" id="PS50106">
    <property type="entry name" value="PDZ"/>
    <property type="match status" value="1"/>
</dbReference>
<dbReference type="EMBL" id="VJVZ01000002">
    <property type="protein sequence ID" value="TRW26544.1"/>
    <property type="molecule type" value="Genomic_DNA"/>
</dbReference>
<gene>
    <name evidence="2" type="ORF">FMM05_03975</name>
</gene>
<accession>A0A552V7V0</accession>
<reference evidence="2 3" key="1">
    <citation type="submission" date="2019-07" db="EMBL/GenBank/DDBJ databases">
        <title>Flavobacterium sp. nov., isolated from glacier ice.</title>
        <authorList>
            <person name="Liu Q."/>
            <person name="Xin Y.-H."/>
        </authorList>
    </citation>
    <scope>NUCLEOTIDE SEQUENCE [LARGE SCALE GENOMIC DNA]</scope>
    <source>
        <strain evidence="2 3">ZT4R6</strain>
    </source>
</reference>
<dbReference type="InterPro" id="IPR021109">
    <property type="entry name" value="Peptidase_aspartic_dom_sf"/>
</dbReference>
<dbReference type="InterPro" id="IPR036034">
    <property type="entry name" value="PDZ_sf"/>
</dbReference>
<feature type="domain" description="PDZ" evidence="1">
    <location>
        <begin position="304"/>
        <end position="388"/>
    </location>
</feature>
<dbReference type="Gene3D" id="2.40.70.10">
    <property type="entry name" value="Acid Proteases"/>
    <property type="match status" value="2"/>
</dbReference>
<evidence type="ECO:0000259" key="1">
    <source>
        <dbReference type="PROSITE" id="PS50106"/>
    </source>
</evidence>
<dbReference type="AlphaFoldDB" id="A0A552V7V0"/>
<comment type="caution">
    <text evidence="2">The sequence shown here is derived from an EMBL/GenBank/DDBJ whole genome shotgun (WGS) entry which is preliminary data.</text>
</comment>
<dbReference type="SMART" id="SM00228">
    <property type="entry name" value="PDZ"/>
    <property type="match status" value="1"/>
</dbReference>
<proteinExistence type="predicted"/>
<dbReference type="Proteomes" id="UP000320643">
    <property type="component" value="Unassembled WGS sequence"/>
</dbReference>
<evidence type="ECO:0000313" key="3">
    <source>
        <dbReference type="Proteomes" id="UP000320643"/>
    </source>
</evidence>
<keyword evidence="3" id="KW-1185">Reference proteome</keyword>
<dbReference type="Pfam" id="PF13650">
    <property type="entry name" value="Asp_protease_2"/>
    <property type="match status" value="1"/>
</dbReference>
<dbReference type="OrthoDB" id="5580718at2"/>
<name>A0A552V7V0_9FLAO</name>
<protein>
    <recommendedName>
        <fullName evidence="1">PDZ domain-containing protein</fullName>
    </recommendedName>
</protein>
<sequence length="401" mass="44445">MALRIALHVIFGLYAAVALGQGGEDVRLFEPLKATTPNAKDFYYELPFEYPGAIIIKADIGGETYNFGLDTGGYTMITDAIQQKCNFIIIKNEPLGSTNGLTKNTDIVRADSLAMGGLVFKDVEAYTVNFSNSPTAQCLMDGGLIGSAIIKNYVWQIDYSTKKVTVTDNISKIKGLDKATKVRVHLNNHGQPYFMMQVNGHYQWFMFDTGCSSLLYMDPKDAAKYTTDATAHAQLLDGMVETHHGRVTDTINVFKADIDLEGIQFKDKPVFYRQGSGLTLLGSPIIKNYIVTLNFSDDEMYFQPIEQSPPADGWERFGFNLEYTDGQYKVTGLIAGSLAAKTGLKSGDVVLAINNNKITCIDYCDCRETSQSLLEKEQVLTLTVKQKGQPKKIVVKKEKIF</sequence>
<dbReference type="RefSeq" id="WP_143372045.1">
    <property type="nucleotide sequence ID" value="NZ_VJVZ01000002.1"/>
</dbReference>